<evidence type="ECO:0000313" key="2">
    <source>
        <dbReference type="EMBL" id="KAF9062701.1"/>
    </source>
</evidence>
<feature type="region of interest" description="Disordered" evidence="1">
    <location>
        <begin position="1"/>
        <end position="34"/>
    </location>
</feature>
<comment type="caution">
    <text evidence="2">The sequence shown here is derived from an EMBL/GenBank/DDBJ whole genome shotgun (WGS) entry which is preliminary data.</text>
</comment>
<dbReference type="OrthoDB" id="3066019at2759"/>
<dbReference type="AlphaFoldDB" id="A0A9P5U1A9"/>
<evidence type="ECO:0000256" key="1">
    <source>
        <dbReference type="SAM" id="MobiDB-lite"/>
    </source>
</evidence>
<sequence length="162" mass="17878">MRATKRRLAKASDRTSSHRNALRQVLSHGTAVETDRNAETFDACRGAHTGKPGTKKQLGTVEERRNFYQLADLLAQGFEHVKWDGRTPTPVIDRLGRIVAVLAGQPEDPSYSDDLMSGYDLMETRGHAYCIGSSAPEPQRRGNFSAYHCGTTMGWVTGLPCL</sequence>
<gene>
    <name evidence="2" type="ORF">BDP27DRAFT_1481575</name>
</gene>
<name>A0A9P5U1A9_9AGAR</name>
<reference evidence="2" key="1">
    <citation type="submission" date="2020-11" db="EMBL/GenBank/DDBJ databases">
        <authorList>
            <consortium name="DOE Joint Genome Institute"/>
            <person name="Ahrendt S."/>
            <person name="Riley R."/>
            <person name="Andreopoulos W."/>
            <person name="Labutti K."/>
            <person name="Pangilinan J."/>
            <person name="Ruiz-Duenas F.J."/>
            <person name="Barrasa J.M."/>
            <person name="Sanchez-Garcia M."/>
            <person name="Camarero S."/>
            <person name="Miyauchi S."/>
            <person name="Serrano A."/>
            <person name="Linde D."/>
            <person name="Babiker R."/>
            <person name="Drula E."/>
            <person name="Ayuso-Fernandez I."/>
            <person name="Pacheco R."/>
            <person name="Padilla G."/>
            <person name="Ferreira P."/>
            <person name="Barriuso J."/>
            <person name="Kellner H."/>
            <person name="Castanera R."/>
            <person name="Alfaro M."/>
            <person name="Ramirez L."/>
            <person name="Pisabarro A.G."/>
            <person name="Kuo A."/>
            <person name="Tritt A."/>
            <person name="Lipzen A."/>
            <person name="He G."/>
            <person name="Yan M."/>
            <person name="Ng V."/>
            <person name="Cullen D."/>
            <person name="Martin F."/>
            <person name="Rosso M.-N."/>
            <person name="Henrissat B."/>
            <person name="Hibbett D."/>
            <person name="Martinez A.T."/>
            <person name="Grigoriev I.V."/>
        </authorList>
    </citation>
    <scope>NUCLEOTIDE SEQUENCE</scope>
    <source>
        <strain evidence="2">AH 40177</strain>
    </source>
</reference>
<dbReference type="EMBL" id="JADNRY010000164">
    <property type="protein sequence ID" value="KAF9062701.1"/>
    <property type="molecule type" value="Genomic_DNA"/>
</dbReference>
<proteinExistence type="predicted"/>
<evidence type="ECO:0000313" key="3">
    <source>
        <dbReference type="Proteomes" id="UP000772434"/>
    </source>
</evidence>
<dbReference type="Proteomes" id="UP000772434">
    <property type="component" value="Unassembled WGS sequence"/>
</dbReference>
<protein>
    <submittedName>
        <fullName evidence="2">Uncharacterized protein</fullName>
    </submittedName>
</protein>
<keyword evidence="3" id="KW-1185">Reference proteome</keyword>
<accession>A0A9P5U1A9</accession>
<organism evidence="2 3">
    <name type="scientific">Rhodocollybia butyracea</name>
    <dbReference type="NCBI Taxonomy" id="206335"/>
    <lineage>
        <taxon>Eukaryota</taxon>
        <taxon>Fungi</taxon>
        <taxon>Dikarya</taxon>
        <taxon>Basidiomycota</taxon>
        <taxon>Agaricomycotina</taxon>
        <taxon>Agaricomycetes</taxon>
        <taxon>Agaricomycetidae</taxon>
        <taxon>Agaricales</taxon>
        <taxon>Marasmiineae</taxon>
        <taxon>Omphalotaceae</taxon>
        <taxon>Rhodocollybia</taxon>
    </lineage>
</organism>